<dbReference type="OrthoDB" id="1909293at2759"/>
<evidence type="ECO:0000259" key="1">
    <source>
        <dbReference type="Pfam" id="PF03181"/>
    </source>
</evidence>
<accession>A0A371EIM1</accession>
<evidence type="ECO:0000313" key="2">
    <source>
        <dbReference type="EMBL" id="RDX65890.1"/>
    </source>
</evidence>
<keyword evidence="3" id="KW-1185">Reference proteome</keyword>
<comment type="caution">
    <text evidence="2">The sequence shown here is derived from an EMBL/GenBank/DDBJ whole genome shotgun (WGS) entry which is preliminary data.</text>
</comment>
<protein>
    <recommendedName>
        <fullName evidence="1">BURP domain-containing protein</fullName>
    </recommendedName>
</protein>
<reference evidence="2" key="1">
    <citation type="submission" date="2018-05" db="EMBL/GenBank/DDBJ databases">
        <title>Draft genome of Mucuna pruriens seed.</title>
        <authorList>
            <person name="Nnadi N.E."/>
            <person name="Vos R."/>
            <person name="Hasami M.H."/>
            <person name="Devisetty U.K."/>
            <person name="Aguiy J.C."/>
        </authorList>
    </citation>
    <scope>NUCLEOTIDE SEQUENCE [LARGE SCALE GENOMIC DNA]</scope>
    <source>
        <strain evidence="2">JCA_2017</strain>
    </source>
</reference>
<dbReference type="EMBL" id="QJKJ01013690">
    <property type="protein sequence ID" value="RDX65890.1"/>
    <property type="molecule type" value="Genomic_DNA"/>
</dbReference>
<feature type="non-terminal residue" evidence="2">
    <location>
        <position position="1"/>
    </location>
</feature>
<evidence type="ECO:0000313" key="3">
    <source>
        <dbReference type="Proteomes" id="UP000257109"/>
    </source>
</evidence>
<dbReference type="STRING" id="157652.A0A371EIM1"/>
<dbReference type="InterPro" id="IPR004873">
    <property type="entry name" value="BURP_dom"/>
</dbReference>
<gene>
    <name evidence="2" type="ORF">CR513_55410</name>
</gene>
<dbReference type="Pfam" id="PF03181">
    <property type="entry name" value="BURP"/>
    <property type="match status" value="1"/>
</dbReference>
<organism evidence="2 3">
    <name type="scientific">Mucuna pruriens</name>
    <name type="common">Velvet bean</name>
    <name type="synonym">Dolichos pruriens</name>
    <dbReference type="NCBI Taxonomy" id="157652"/>
    <lineage>
        <taxon>Eukaryota</taxon>
        <taxon>Viridiplantae</taxon>
        <taxon>Streptophyta</taxon>
        <taxon>Embryophyta</taxon>
        <taxon>Tracheophyta</taxon>
        <taxon>Spermatophyta</taxon>
        <taxon>Magnoliopsida</taxon>
        <taxon>eudicotyledons</taxon>
        <taxon>Gunneridae</taxon>
        <taxon>Pentapetalae</taxon>
        <taxon>rosids</taxon>
        <taxon>fabids</taxon>
        <taxon>Fabales</taxon>
        <taxon>Fabaceae</taxon>
        <taxon>Papilionoideae</taxon>
        <taxon>50 kb inversion clade</taxon>
        <taxon>NPAAA clade</taxon>
        <taxon>indigoferoid/millettioid clade</taxon>
        <taxon>Phaseoleae</taxon>
        <taxon>Mucuna</taxon>
    </lineage>
</organism>
<proteinExistence type="predicted"/>
<dbReference type="AlphaFoldDB" id="A0A371EIM1"/>
<feature type="domain" description="BURP" evidence="1">
    <location>
        <begin position="15"/>
        <end position="96"/>
    </location>
</feature>
<sequence length="127" mass="14185">MLELVHCALGTEASYNILTTSYPTTSSTLCKSLTFMLFNHYCCHYLDIGSKVIEVLLDGEHGGKVAALGICCLDTSYTNPNQILFRQVEMKSGEVQCAIPSLFVNATERHLLKTWHQTELRDGKELN</sequence>
<name>A0A371EIM1_MUCPR</name>
<dbReference type="Proteomes" id="UP000257109">
    <property type="component" value="Unassembled WGS sequence"/>
</dbReference>